<evidence type="ECO:0000256" key="3">
    <source>
        <dbReference type="ARBA" id="ARBA00022530"/>
    </source>
</evidence>
<dbReference type="PANTHER" id="PTHR15427">
    <property type="entry name" value="EMILIN ELASTIN MICROFIBRIL INTERFACE-LOCATED PROTEIN ELASTIN MICROFIBRIL INTERFACER"/>
    <property type="match status" value="1"/>
</dbReference>
<dbReference type="Proteomes" id="UP000327468">
    <property type="component" value="Chromosome 10"/>
</dbReference>
<dbReference type="AlphaFoldDB" id="A0A5N5N4Z6"/>
<dbReference type="PROSITE" id="PS50871">
    <property type="entry name" value="C1Q"/>
    <property type="match status" value="1"/>
</dbReference>
<reference evidence="5 6" key="1">
    <citation type="submission" date="2019-06" db="EMBL/GenBank/DDBJ databases">
        <title>A chromosome-scale genome assembly of the striped catfish, Pangasianodon hypophthalmus.</title>
        <authorList>
            <person name="Wen M."/>
            <person name="Zahm M."/>
            <person name="Roques C."/>
            <person name="Cabau C."/>
            <person name="Klopp C."/>
            <person name="Donnadieu C."/>
            <person name="Jouanno E."/>
            <person name="Avarre J.-C."/>
            <person name="Campet M."/>
            <person name="Ha T.T.T."/>
            <person name="Dugue R."/>
            <person name="Lampietro C."/>
            <person name="Louis A."/>
            <person name="Herpin A."/>
            <person name="Echchiki A."/>
            <person name="Berthelot C."/>
            <person name="Parey E."/>
            <person name="Roest-Crollius H."/>
            <person name="Braasch I."/>
            <person name="Postlethwait J."/>
            <person name="Bobe J."/>
            <person name="Montfort J."/>
            <person name="Bouchez O."/>
            <person name="Begum T."/>
            <person name="Schartl M."/>
            <person name="Guiguen Y."/>
        </authorList>
    </citation>
    <scope>NUCLEOTIDE SEQUENCE [LARGE SCALE GENOMIC DNA]</scope>
    <source>
        <strain evidence="5 6">Indonesia</strain>
        <tissue evidence="5">Blood</tissue>
    </source>
</reference>
<dbReference type="EMBL" id="VFJC01000011">
    <property type="protein sequence ID" value="KAB5562595.1"/>
    <property type="molecule type" value="Genomic_DNA"/>
</dbReference>
<dbReference type="SMART" id="SM00110">
    <property type="entry name" value="C1Q"/>
    <property type="match status" value="1"/>
</dbReference>
<name>A0A5N5N4Z6_PANHP</name>
<evidence type="ECO:0000313" key="5">
    <source>
        <dbReference type="EMBL" id="KAB5562595.1"/>
    </source>
</evidence>
<keyword evidence="3" id="KW-0272">Extracellular matrix</keyword>
<sequence length="332" mass="38037">MGHLVLWDQLDQKATLDLLELEYQVNQVKMGLQDCQVLQDLKVLREQQEHLVLLVVQVMDTQVQLAQWVQAVLKVQEVSQVRRELQVKRVKQVQWGLKALRDIREIRGHRELRANQATQVQQAHKAQGELQVLQVAKEILARQVQLVLLEQLDLLDLRVIQEILDHLVKQGLQVPQGQEELLVLLVHQVHQELKVTLVFLAHLVLQVLLLKEFLDHKVHQDFLDQMVPLVKVDNLDLLAHLVLLIPGVYYFSYSMHVNGANALVALYKNEDPVMFTYDEYNKGFLDQISGSAVLQLNEQDTVYVQIPDDEANGVFAADNVHCSFSGFLIAST</sequence>
<comment type="caution">
    <text evidence="5">The sequence shown here is derived from an EMBL/GenBank/DDBJ whole genome shotgun (WGS) entry which is preliminary data.</text>
</comment>
<dbReference type="InterPro" id="IPR001073">
    <property type="entry name" value="C1q_dom"/>
</dbReference>
<dbReference type="PANTHER" id="PTHR15427:SF20">
    <property type="entry name" value="ADIPONECTIN"/>
    <property type="match status" value="1"/>
</dbReference>
<accession>A0A5N5N4Z6</accession>
<evidence type="ECO:0000259" key="4">
    <source>
        <dbReference type="PROSITE" id="PS50871"/>
    </source>
</evidence>
<dbReference type="Pfam" id="PF00386">
    <property type="entry name" value="C1q"/>
    <property type="match status" value="1"/>
</dbReference>
<keyword evidence="6" id="KW-1185">Reference proteome</keyword>
<evidence type="ECO:0000313" key="6">
    <source>
        <dbReference type="Proteomes" id="UP000327468"/>
    </source>
</evidence>
<protein>
    <recommendedName>
        <fullName evidence="4">C1q domain-containing protein</fullName>
    </recommendedName>
</protein>
<dbReference type="InterPro" id="IPR050392">
    <property type="entry name" value="Collagen/C1q_domain"/>
</dbReference>
<proteinExistence type="predicted"/>
<gene>
    <name evidence="5" type="ORF">PHYPO_G00019710</name>
</gene>
<evidence type="ECO:0000256" key="1">
    <source>
        <dbReference type="ARBA" id="ARBA00004498"/>
    </source>
</evidence>
<organism evidence="5 6">
    <name type="scientific">Pangasianodon hypophthalmus</name>
    <name type="common">Striped catfish</name>
    <name type="synonym">Helicophagus hypophthalmus</name>
    <dbReference type="NCBI Taxonomy" id="310915"/>
    <lineage>
        <taxon>Eukaryota</taxon>
        <taxon>Metazoa</taxon>
        <taxon>Chordata</taxon>
        <taxon>Craniata</taxon>
        <taxon>Vertebrata</taxon>
        <taxon>Euteleostomi</taxon>
        <taxon>Actinopterygii</taxon>
        <taxon>Neopterygii</taxon>
        <taxon>Teleostei</taxon>
        <taxon>Ostariophysi</taxon>
        <taxon>Siluriformes</taxon>
        <taxon>Pangasiidae</taxon>
        <taxon>Pangasianodon</taxon>
    </lineage>
</organism>
<dbReference type="SUPFAM" id="SSF49842">
    <property type="entry name" value="TNF-like"/>
    <property type="match status" value="1"/>
</dbReference>
<evidence type="ECO:0000256" key="2">
    <source>
        <dbReference type="ARBA" id="ARBA00022525"/>
    </source>
</evidence>
<feature type="domain" description="C1q" evidence="4">
    <location>
        <begin position="245"/>
        <end position="332"/>
    </location>
</feature>
<dbReference type="PRINTS" id="PR00007">
    <property type="entry name" value="COMPLEMNTC1Q"/>
</dbReference>
<keyword evidence="2" id="KW-0964">Secreted</keyword>
<dbReference type="InterPro" id="IPR008983">
    <property type="entry name" value="Tumour_necrosis_fac-like_dom"/>
</dbReference>
<comment type="subcellular location">
    <subcellularLocation>
        <location evidence="1">Secreted</location>
        <location evidence="1">Extracellular space</location>
        <location evidence="1">Extracellular matrix</location>
    </subcellularLocation>
</comment>
<dbReference type="Gene3D" id="2.60.120.40">
    <property type="match status" value="1"/>
</dbReference>